<feature type="compositionally biased region" description="Acidic residues" evidence="1">
    <location>
        <begin position="57"/>
        <end position="67"/>
    </location>
</feature>
<dbReference type="Proteomes" id="UP000494165">
    <property type="component" value="Unassembled WGS sequence"/>
</dbReference>
<dbReference type="AlphaFoldDB" id="A0A8S1DZJ6"/>
<comment type="caution">
    <text evidence="2">The sequence shown here is derived from an EMBL/GenBank/DDBJ whole genome shotgun (WGS) entry which is preliminary data.</text>
</comment>
<sequence>MISRLFVSESHHTSNLAVTRCTITINNYFPFQLSILMDFNENEEEAFQEPQDTGDALPEDESQDQEVDNAQISLEISTALAGVLRLSHDPKFQQHCYGLLGVRGASDAQFAMQGLLDKMMADIDEENDQKKSQNDSNVQQENLQK</sequence>
<dbReference type="EMBL" id="CADEPI010000493">
    <property type="protein sequence ID" value="CAB3386576.1"/>
    <property type="molecule type" value="Genomic_DNA"/>
</dbReference>
<keyword evidence="3" id="KW-1185">Reference proteome</keyword>
<name>A0A8S1DZJ6_9INSE</name>
<organism evidence="2 3">
    <name type="scientific">Cloeon dipterum</name>
    <dbReference type="NCBI Taxonomy" id="197152"/>
    <lineage>
        <taxon>Eukaryota</taxon>
        <taxon>Metazoa</taxon>
        <taxon>Ecdysozoa</taxon>
        <taxon>Arthropoda</taxon>
        <taxon>Hexapoda</taxon>
        <taxon>Insecta</taxon>
        <taxon>Pterygota</taxon>
        <taxon>Palaeoptera</taxon>
        <taxon>Ephemeroptera</taxon>
        <taxon>Pisciforma</taxon>
        <taxon>Baetidae</taxon>
        <taxon>Cloeon</taxon>
    </lineage>
</organism>
<feature type="region of interest" description="Disordered" evidence="1">
    <location>
        <begin position="43"/>
        <end position="67"/>
    </location>
</feature>
<evidence type="ECO:0000313" key="3">
    <source>
        <dbReference type="Proteomes" id="UP000494165"/>
    </source>
</evidence>
<feature type="compositionally biased region" description="Polar residues" evidence="1">
    <location>
        <begin position="134"/>
        <end position="145"/>
    </location>
</feature>
<proteinExistence type="predicted"/>
<gene>
    <name evidence="2" type="ORF">CLODIP_2_CD13723</name>
</gene>
<evidence type="ECO:0000313" key="2">
    <source>
        <dbReference type="EMBL" id="CAB3386576.1"/>
    </source>
</evidence>
<evidence type="ECO:0000256" key="1">
    <source>
        <dbReference type="SAM" id="MobiDB-lite"/>
    </source>
</evidence>
<reference evidence="2 3" key="1">
    <citation type="submission" date="2020-04" db="EMBL/GenBank/DDBJ databases">
        <authorList>
            <person name="Alioto T."/>
            <person name="Alioto T."/>
            <person name="Gomez Garrido J."/>
        </authorList>
    </citation>
    <scope>NUCLEOTIDE SEQUENCE [LARGE SCALE GENOMIC DNA]</scope>
</reference>
<protein>
    <submittedName>
        <fullName evidence="2">Uncharacterized protein</fullName>
    </submittedName>
</protein>
<feature type="region of interest" description="Disordered" evidence="1">
    <location>
        <begin position="124"/>
        <end position="145"/>
    </location>
</feature>
<accession>A0A8S1DZJ6</accession>